<accession>A0AA39LUL0</accession>
<protein>
    <submittedName>
        <fullName evidence="1">Uncharacterized protein</fullName>
    </submittedName>
</protein>
<evidence type="ECO:0000313" key="2">
    <source>
        <dbReference type="Proteomes" id="UP001175271"/>
    </source>
</evidence>
<proteinExistence type="predicted"/>
<comment type="caution">
    <text evidence="1">The sequence shown here is derived from an EMBL/GenBank/DDBJ whole genome shotgun (WGS) entry which is preliminary data.</text>
</comment>
<name>A0AA39LUL0_9BILA</name>
<reference evidence="1" key="1">
    <citation type="submission" date="2023-06" db="EMBL/GenBank/DDBJ databases">
        <title>Genomic analysis of the entomopathogenic nematode Steinernema hermaphroditum.</title>
        <authorList>
            <person name="Schwarz E.M."/>
            <person name="Heppert J.K."/>
            <person name="Baniya A."/>
            <person name="Schwartz H.T."/>
            <person name="Tan C.-H."/>
            <person name="Antoshechkin I."/>
            <person name="Sternberg P.W."/>
            <person name="Goodrich-Blair H."/>
            <person name="Dillman A.R."/>
        </authorList>
    </citation>
    <scope>NUCLEOTIDE SEQUENCE</scope>
    <source>
        <strain evidence="1">PS9179</strain>
        <tissue evidence="1">Whole animal</tissue>
    </source>
</reference>
<gene>
    <name evidence="1" type="ORF">QR680_005302</name>
</gene>
<dbReference type="Proteomes" id="UP001175271">
    <property type="component" value="Unassembled WGS sequence"/>
</dbReference>
<keyword evidence="2" id="KW-1185">Reference proteome</keyword>
<organism evidence="1 2">
    <name type="scientific">Steinernema hermaphroditum</name>
    <dbReference type="NCBI Taxonomy" id="289476"/>
    <lineage>
        <taxon>Eukaryota</taxon>
        <taxon>Metazoa</taxon>
        <taxon>Ecdysozoa</taxon>
        <taxon>Nematoda</taxon>
        <taxon>Chromadorea</taxon>
        <taxon>Rhabditida</taxon>
        <taxon>Tylenchina</taxon>
        <taxon>Panagrolaimomorpha</taxon>
        <taxon>Strongyloidoidea</taxon>
        <taxon>Steinernematidae</taxon>
        <taxon>Steinernema</taxon>
    </lineage>
</organism>
<sequence length="240" mass="26444">MSESTLLMWKEMFLPRPETKYMFPSTIISRDLKGRVRGLARRKAPGFVFVEEPKILVVVGTCLEEEQRQEECEAEEAHSLGRLLGMTNEWNPRKAGQVPKRCQLKKRRGDPLSALLSSLRLGIERLGMSALRLLALFSAAVVASTLADGFWPHGGHYGGYGWGAAPHYGYGYGSGYGSQHGHDGEKGFAEKFGRGGKSDWSEYNHGGHEAHASGDAYGKADDAGHGYGAPHYGYGPQKWW</sequence>
<dbReference type="EMBL" id="JAUCMV010000003">
    <property type="protein sequence ID" value="KAK0410746.1"/>
    <property type="molecule type" value="Genomic_DNA"/>
</dbReference>
<dbReference type="AlphaFoldDB" id="A0AA39LUL0"/>
<evidence type="ECO:0000313" key="1">
    <source>
        <dbReference type="EMBL" id="KAK0410746.1"/>
    </source>
</evidence>